<evidence type="ECO:0000313" key="9">
    <source>
        <dbReference type="Proteomes" id="UP000823941"/>
    </source>
</evidence>
<dbReference type="PANTHER" id="PTHR45747:SF4">
    <property type="entry name" value="HISTONE-LYSINE N-METHYLTRANSFERASE E(Z)"/>
    <property type="match status" value="1"/>
</dbReference>
<evidence type="ECO:0000256" key="2">
    <source>
        <dbReference type="ARBA" id="ARBA00022603"/>
    </source>
</evidence>
<gene>
    <name evidence="8" type="ORF">JYU34_021593</name>
</gene>
<evidence type="ECO:0000256" key="4">
    <source>
        <dbReference type="ARBA" id="ARBA00022691"/>
    </source>
</evidence>
<accession>A0ABQ7PU72</accession>
<organism evidence="8 9">
    <name type="scientific">Plutella xylostella</name>
    <name type="common">Diamondback moth</name>
    <name type="synonym">Plutella maculipennis</name>
    <dbReference type="NCBI Taxonomy" id="51655"/>
    <lineage>
        <taxon>Eukaryota</taxon>
        <taxon>Metazoa</taxon>
        <taxon>Ecdysozoa</taxon>
        <taxon>Arthropoda</taxon>
        <taxon>Hexapoda</taxon>
        <taxon>Insecta</taxon>
        <taxon>Pterygota</taxon>
        <taxon>Neoptera</taxon>
        <taxon>Endopterygota</taxon>
        <taxon>Lepidoptera</taxon>
        <taxon>Glossata</taxon>
        <taxon>Ditrysia</taxon>
        <taxon>Yponomeutoidea</taxon>
        <taxon>Plutellidae</taxon>
        <taxon>Plutella</taxon>
    </lineage>
</organism>
<name>A0ABQ7PU72_PLUXY</name>
<dbReference type="InterPro" id="IPR045318">
    <property type="entry name" value="EZH1/2-like"/>
</dbReference>
<dbReference type="InterPro" id="IPR041355">
    <property type="entry name" value="Pre-SET_CXC"/>
</dbReference>
<evidence type="ECO:0000313" key="8">
    <source>
        <dbReference type="EMBL" id="KAG7296435.1"/>
    </source>
</evidence>
<keyword evidence="2" id="KW-0489">Methyltransferase</keyword>
<dbReference type="EMBL" id="JAHIBW010000029">
    <property type="protein sequence ID" value="KAG7296435.1"/>
    <property type="molecule type" value="Genomic_DNA"/>
</dbReference>
<dbReference type="SMART" id="SM01114">
    <property type="entry name" value="CXC"/>
    <property type="match status" value="1"/>
</dbReference>
<dbReference type="PROSITE" id="PS51633">
    <property type="entry name" value="CXC"/>
    <property type="match status" value="1"/>
</dbReference>
<keyword evidence="6" id="KW-0804">Transcription</keyword>
<dbReference type="InterPro" id="IPR033467">
    <property type="entry name" value="Tesmin/TSO1-like_CXC"/>
</dbReference>
<sequence>MNANIADFQVVSGVFVLCAGQNRFPGCRCKASCNTKQCPCYLGVRECDPDLCGSCAAAEELVLGRALLQEDAPARHVRRRQQQVLVQISDNHTWVYYVNYLILYCTNT</sequence>
<dbReference type="Proteomes" id="UP000823941">
    <property type="component" value="Chromosome 29"/>
</dbReference>
<keyword evidence="9" id="KW-1185">Reference proteome</keyword>
<evidence type="ECO:0000256" key="6">
    <source>
        <dbReference type="ARBA" id="ARBA00023163"/>
    </source>
</evidence>
<protein>
    <recommendedName>
        <fullName evidence="1">[histone H3]-lysine(27) N-trimethyltransferase</fullName>
        <ecNumber evidence="1">2.1.1.356</ecNumber>
    </recommendedName>
</protein>
<keyword evidence="3" id="KW-0808">Transferase</keyword>
<dbReference type="InterPro" id="IPR026489">
    <property type="entry name" value="CXC_dom"/>
</dbReference>
<reference evidence="8 9" key="1">
    <citation type="submission" date="2021-06" db="EMBL/GenBank/DDBJ databases">
        <title>A haploid diamondback moth (Plutella xylostella L.) genome assembly resolves 31 chromosomes and identifies a diamide resistance mutation.</title>
        <authorList>
            <person name="Ward C.M."/>
            <person name="Perry K.D."/>
            <person name="Baker G."/>
            <person name="Powis K."/>
            <person name="Heckel D.G."/>
            <person name="Baxter S.W."/>
        </authorList>
    </citation>
    <scope>NUCLEOTIDE SEQUENCE [LARGE SCALE GENOMIC DNA]</scope>
    <source>
        <strain evidence="8 9">LV</strain>
        <tissue evidence="8">Single pupa</tissue>
    </source>
</reference>
<dbReference type="InterPro" id="IPR046341">
    <property type="entry name" value="SET_dom_sf"/>
</dbReference>
<comment type="caution">
    <text evidence="8">The sequence shown here is derived from an EMBL/GenBank/DDBJ whole genome shotgun (WGS) entry which is preliminary data.</text>
</comment>
<dbReference type="Pfam" id="PF18264">
    <property type="entry name" value="preSET_CXC"/>
    <property type="match status" value="1"/>
</dbReference>
<evidence type="ECO:0000256" key="5">
    <source>
        <dbReference type="ARBA" id="ARBA00023015"/>
    </source>
</evidence>
<evidence type="ECO:0000259" key="7">
    <source>
        <dbReference type="PROSITE" id="PS51633"/>
    </source>
</evidence>
<dbReference type="PANTHER" id="PTHR45747">
    <property type="entry name" value="HISTONE-LYSINE N-METHYLTRANSFERASE E(Z)"/>
    <property type="match status" value="1"/>
</dbReference>
<keyword evidence="4" id="KW-0949">S-adenosyl-L-methionine</keyword>
<dbReference type="Gene3D" id="2.170.270.10">
    <property type="entry name" value="SET domain"/>
    <property type="match status" value="1"/>
</dbReference>
<evidence type="ECO:0000256" key="3">
    <source>
        <dbReference type="ARBA" id="ARBA00022679"/>
    </source>
</evidence>
<proteinExistence type="predicted"/>
<feature type="domain" description="CXC" evidence="7">
    <location>
        <begin position="1"/>
        <end position="72"/>
    </location>
</feature>
<evidence type="ECO:0000256" key="1">
    <source>
        <dbReference type="ARBA" id="ARBA00012186"/>
    </source>
</evidence>
<dbReference type="EC" id="2.1.1.356" evidence="1"/>
<keyword evidence="5" id="KW-0805">Transcription regulation</keyword>